<dbReference type="RefSeq" id="WP_026824262.1">
    <property type="nucleotide sequence ID" value="NZ_CP038625.1"/>
</dbReference>
<dbReference type="GeneID" id="39751630"/>
<reference evidence="2" key="2">
    <citation type="submission" date="2023-04" db="EMBL/GenBank/DDBJ databases">
        <title>Genome dynamics across the evolutionary transition to endosymbiosis.</title>
        <authorList>
            <person name="Siozios S."/>
            <person name="Nadal-Jimenez P."/>
            <person name="Azagi T."/>
            <person name="Sprong H."/>
            <person name="Frost C.L."/>
            <person name="Parratt S.R."/>
            <person name="Taylor G."/>
            <person name="Brettell L."/>
            <person name="Lew K.C."/>
            <person name="Croft L."/>
            <person name="King K.C."/>
            <person name="Brockhurst M.A."/>
            <person name="Hypsa V."/>
            <person name="Novakova E."/>
            <person name="Darby A.C."/>
            <person name="Hurst G.D.D."/>
        </authorList>
    </citation>
    <scope>NUCLEOTIDE SEQUENCE</scope>
    <source>
        <strain evidence="2">ANv_CAN</strain>
        <plasmid evidence="2">paNv_CAN2</plasmid>
    </source>
</reference>
<dbReference type="EMBL" id="CP038625">
    <property type="protein sequence ID" value="QBY46934.1"/>
    <property type="molecule type" value="Genomic_DNA"/>
</dbReference>
<geneLocation type="plasmid" evidence="2 4">
    <name>paNv_CAN2</name>
</geneLocation>
<dbReference type="KEGG" id="ans:ArsFIN_55450"/>
<reference evidence="1 3" key="1">
    <citation type="submission" date="2019-03" db="EMBL/GenBank/DDBJ databases">
        <title>Long-read sequencing reveals hyperdense prophage content in a complex bacterial symbiont genome.</title>
        <authorList>
            <person name="Frost C.L."/>
            <person name="Siozios S."/>
            <person name="Nadal-Jimenez P."/>
            <person name="Brockhurst M.A."/>
            <person name="King K.C."/>
            <person name="Darby A.C."/>
            <person name="Hurst G.D.D."/>
        </authorList>
    </citation>
    <scope>NUCLEOTIDE SEQUENCE [LARGE SCALE GENOMIC DNA]</scope>
    <source>
        <strain evidence="1 3">FIN</strain>
        <plasmid evidence="1">pArsFIN13</plasmid>
        <plasmid evidence="3">parsfin13</plasmid>
    </source>
</reference>
<sequence length="217" mass="24367">MLTPWQCHQLRLAGEKPDDAHPLWDAATQQILLMFQQDKRQLKRIQSTERKAEYKKTVLPRYAPWVSGVLENGDGHQDDTLMMVMLWRIDAGDIEGALAIAEYALTHRLLMPTSHSRTTGCAIAEEIAAAAKAAYQQDQPLELSLLAQTVALTDEEDMPDVVRAELYKWMGFCQRDNGLPDAALDTLKRALRLFQGVGVKGEIKKLEKARNTALPNT</sequence>
<dbReference type="InterPro" id="IPR010270">
    <property type="entry name" value="Phage_P2_GpM"/>
</dbReference>
<organism evidence="1 3">
    <name type="scientific">Arsenophonus nasoniae</name>
    <name type="common">son-killer infecting Nasonia vitripennis</name>
    <dbReference type="NCBI Taxonomy" id="638"/>
    <lineage>
        <taxon>Bacteria</taxon>
        <taxon>Pseudomonadati</taxon>
        <taxon>Pseudomonadota</taxon>
        <taxon>Gammaproteobacteria</taxon>
        <taxon>Enterobacterales</taxon>
        <taxon>Morganellaceae</taxon>
        <taxon>Arsenophonus</taxon>
    </lineage>
</organism>
<proteinExistence type="predicted"/>
<dbReference type="Proteomes" id="UP000295134">
    <property type="component" value="Plasmid pArsFIN13"/>
</dbReference>
<dbReference type="EMBL" id="CP123525">
    <property type="protein sequence ID" value="WGM08285.1"/>
    <property type="molecule type" value="Genomic_DNA"/>
</dbReference>
<name>A0A4P7L9I4_9GAMM</name>
<protein>
    <submittedName>
        <fullName evidence="1">Phage small terminase subunit</fullName>
    </submittedName>
    <submittedName>
        <fullName evidence="2">Phage terminase small subunit</fullName>
    </submittedName>
</protein>
<dbReference type="Pfam" id="PF05944">
    <property type="entry name" value="Phage_term_smal"/>
    <property type="match status" value="1"/>
</dbReference>
<dbReference type="GO" id="GO:0003677">
    <property type="term" value="F:DNA binding"/>
    <property type="evidence" value="ECO:0007669"/>
    <property type="project" value="InterPro"/>
</dbReference>
<dbReference type="AlphaFoldDB" id="A0A4P7L9I4"/>
<dbReference type="Proteomes" id="UP001177592">
    <property type="component" value="Plasmid paNv_CAN2"/>
</dbReference>
<keyword evidence="1" id="KW-0614">Plasmid</keyword>
<dbReference type="GO" id="GO:0004519">
    <property type="term" value="F:endonuclease activity"/>
    <property type="evidence" value="ECO:0007669"/>
    <property type="project" value="InterPro"/>
</dbReference>
<accession>A0A4P7L9I4</accession>
<gene>
    <name evidence="2" type="primary">gpM</name>
    <name evidence="1" type="ORF">ArsFIN_55450</name>
    <name evidence="2" type="ORF">QE258_22890</name>
</gene>
<geneLocation type="plasmid" evidence="1">
    <name>pArsFIN13</name>
</geneLocation>
<keyword evidence="4" id="KW-1185">Reference proteome</keyword>
<evidence type="ECO:0000313" key="1">
    <source>
        <dbReference type="EMBL" id="QBY46934.1"/>
    </source>
</evidence>
<evidence type="ECO:0000313" key="4">
    <source>
        <dbReference type="Proteomes" id="UP001177592"/>
    </source>
</evidence>
<evidence type="ECO:0000313" key="2">
    <source>
        <dbReference type="EMBL" id="WGM08285.1"/>
    </source>
</evidence>
<evidence type="ECO:0000313" key="3">
    <source>
        <dbReference type="Proteomes" id="UP000295134"/>
    </source>
</evidence>
<geneLocation type="plasmid" evidence="3">
    <name>parsfin13</name>
</geneLocation>